<proteinExistence type="predicted"/>
<dbReference type="GeneID" id="5720262"/>
<dbReference type="InParanoid" id="A0A2K3D7V3"/>
<dbReference type="Proteomes" id="UP000006906">
    <property type="component" value="Chromosome 11"/>
</dbReference>
<accession>A0A2K3D7V3</accession>
<evidence type="ECO:0000313" key="2">
    <source>
        <dbReference type="Proteomes" id="UP000006906"/>
    </source>
</evidence>
<dbReference type="EMBL" id="CM008972">
    <property type="protein sequence ID" value="PNW76606.1"/>
    <property type="molecule type" value="Genomic_DNA"/>
</dbReference>
<protein>
    <submittedName>
        <fullName evidence="1">Uncharacterized protein</fullName>
    </submittedName>
</protein>
<gene>
    <name evidence="1" type="ORF">CHLRE_11g467729v5</name>
</gene>
<keyword evidence="2" id="KW-1185">Reference proteome</keyword>
<reference evidence="1 2" key="1">
    <citation type="journal article" date="2007" name="Science">
        <title>The Chlamydomonas genome reveals the evolution of key animal and plant functions.</title>
        <authorList>
            <person name="Merchant S.S."/>
            <person name="Prochnik S.E."/>
            <person name="Vallon O."/>
            <person name="Harris E.H."/>
            <person name="Karpowicz S.J."/>
            <person name="Witman G.B."/>
            <person name="Terry A."/>
            <person name="Salamov A."/>
            <person name="Fritz-Laylin L.K."/>
            <person name="Marechal-Drouard L."/>
            <person name="Marshall W.F."/>
            <person name="Qu L.H."/>
            <person name="Nelson D.R."/>
            <person name="Sanderfoot A.A."/>
            <person name="Spalding M.H."/>
            <person name="Kapitonov V.V."/>
            <person name="Ren Q."/>
            <person name="Ferris P."/>
            <person name="Lindquist E."/>
            <person name="Shapiro H."/>
            <person name="Lucas S.M."/>
            <person name="Grimwood J."/>
            <person name="Schmutz J."/>
            <person name="Cardol P."/>
            <person name="Cerutti H."/>
            <person name="Chanfreau G."/>
            <person name="Chen C.L."/>
            <person name="Cognat V."/>
            <person name="Croft M.T."/>
            <person name="Dent R."/>
            <person name="Dutcher S."/>
            <person name="Fernandez E."/>
            <person name="Fukuzawa H."/>
            <person name="Gonzalez-Ballester D."/>
            <person name="Gonzalez-Halphen D."/>
            <person name="Hallmann A."/>
            <person name="Hanikenne M."/>
            <person name="Hippler M."/>
            <person name="Inwood W."/>
            <person name="Jabbari K."/>
            <person name="Kalanon M."/>
            <person name="Kuras R."/>
            <person name="Lefebvre P.A."/>
            <person name="Lemaire S.D."/>
            <person name="Lobanov A.V."/>
            <person name="Lohr M."/>
            <person name="Manuell A."/>
            <person name="Meier I."/>
            <person name="Mets L."/>
            <person name="Mittag M."/>
            <person name="Mittelmeier T."/>
            <person name="Moroney J.V."/>
            <person name="Moseley J."/>
            <person name="Napoli C."/>
            <person name="Nedelcu A.M."/>
            <person name="Niyogi K."/>
            <person name="Novoselov S.V."/>
            <person name="Paulsen I.T."/>
            <person name="Pazour G."/>
            <person name="Purton S."/>
            <person name="Ral J.P."/>
            <person name="Riano-Pachon D.M."/>
            <person name="Riekhof W."/>
            <person name="Rymarquis L."/>
            <person name="Schroda M."/>
            <person name="Stern D."/>
            <person name="Umen J."/>
            <person name="Willows R."/>
            <person name="Wilson N."/>
            <person name="Zimmer S.L."/>
            <person name="Allmer J."/>
            <person name="Balk J."/>
            <person name="Bisova K."/>
            <person name="Chen C.J."/>
            <person name="Elias M."/>
            <person name="Gendler K."/>
            <person name="Hauser C."/>
            <person name="Lamb M.R."/>
            <person name="Ledford H."/>
            <person name="Long J.C."/>
            <person name="Minagawa J."/>
            <person name="Page M.D."/>
            <person name="Pan J."/>
            <person name="Pootakham W."/>
            <person name="Roje S."/>
            <person name="Rose A."/>
            <person name="Stahlberg E."/>
            <person name="Terauchi A.M."/>
            <person name="Yang P."/>
            <person name="Ball S."/>
            <person name="Bowler C."/>
            <person name="Dieckmann C.L."/>
            <person name="Gladyshev V.N."/>
            <person name="Green P."/>
            <person name="Jorgensen R."/>
            <person name="Mayfield S."/>
            <person name="Mueller-Roeber B."/>
            <person name="Rajamani S."/>
            <person name="Sayre R.T."/>
            <person name="Brokstein P."/>
            <person name="Dubchak I."/>
            <person name="Goodstein D."/>
            <person name="Hornick L."/>
            <person name="Huang Y.W."/>
            <person name="Jhaveri J."/>
            <person name="Luo Y."/>
            <person name="Martinez D."/>
            <person name="Ngau W.C."/>
            <person name="Otillar B."/>
            <person name="Poliakov A."/>
            <person name="Porter A."/>
            <person name="Szajkowski L."/>
            <person name="Werner G."/>
            <person name="Zhou K."/>
            <person name="Grigoriev I.V."/>
            <person name="Rokhsar D.S."/>
            <person name="Grossman A.R."/>
        </authorList>
    </citation>
    <scope>NUCLEOTIDE SEQUENCE [LARGE SCALE GENOMIC DNA]</scope>
    <source>
        <strain evidence="2">CC-503</strain>
    </source>
</reference>
<dbReference type="KEGG" id="cre:CHLRE_11g467729v5"/>
<dbReference type="Gramene" id="PNW76606">
    <property type="protein sequence ID" value="PNW76606"/>
    <property type="gene ID" value="CHLRE_11g467729v5"/>
</dbReference>
<dbReference type="ExpressionAtlas" id="A0A2K3D7V3">
    <property type="expression patterns" value="baseline"/>
</dbReference>
<dbReference type="AlphaFoldDB" id="A0A2K3D7V3"/>
<sequence length="247" mass="26249">MRGTADQRWQLLARELFMPALSSLQPAVAVCGSHSGGSSAGKASGGGASAGGGSGGFCLSPAVSELEVDRLSLRASGSWADLTLVETKTSSKGTSAAIPQLKRSAMVLLCGYHVIRQRSATLWHQLPVDVKARGVVAWARVEGNPPQEPVKLRPACGPAQVLDVDVFSAQDVLQTSRRRVLHRWHGDRCAGPCFLLLCPDAASDRQYRVLCACVCLCVEGGGAEREYMCVLRCCIINICTYVCIMSG</sequence>
<dbReference type="RefSeq" id="XP_042919488.1">
    <property type="nucleotide sequence ID" value="XM_043067491.1"/>
</dbReference>
<evidence type="ECO:0000313" key="1">
    <source>
        <dbReference type="EMBL" id="PNW76606.1"/>
    </source>
</evidence>
<organism evidence="1 2">
    <name type="scientific">Chlamydomonas reinhardtii</name>
    <name type="common">Chlamydomonas smithii</name>
    <dbReference type="NCBI Taxonomy" id="3055"/>
    <lineage>
        <taxon>Eukaryota</taxon>
        <taxon>Viridiplantae</taxon>
        <taxon>Chlorophyta</taxon>
        <taxon>core chlorophytes</taxon>
        <taxon>Chlorophyceae</taxon>
        <taxon>CS clade</taxon>
        <taxon>Chlamydomonadales</taxon>
        <taxon>Chlamydomonadaceae</taxon>
        <taxon>Chlamydomonas</taxon>
    </lineage>
</organism>
<name>A0A2K3D7V3_CHLRE</name>
<dbReference type="PaxDb" id="3055-EDO95673"/>